<dbReference type="CDD" id="cd09123">
    <property type="entry name" value="PLDc_Tdp1_2"/>
    <property type="match status" value="1"/>
</dbReference>
<name>A0ABR3XIY5_9PEZI</name>
<proteinExistence type="predicted"/>
<dbReference type="SUPFAM" id="SSF56024">
    <property type="entry name" value="Phospholipase D/nuclease"/>
    <property type="match status" value="2"/>
</dbReference>
<feature type="compositionally biased region" description="Basic and acidic residues" evidence="1">
    <location>
        <begin position="50"/>
        <end position="73"/>
    </location>
</feature>
<dbReference type="InterPro" id="IPR001736">
    <property type="entry name" value="PLipase_D/transphosphatidylase"/>
</dbReference>
<dbReference type="PANTHER" id="PTHR12415">
    <property type="entry name" value="TYROSYL-DNA PHOSPHODIESTERASE 1"/>
    <property type="match status" value="1"/>
</dbReference>
<evidence type="ECO:0000313" key="4">
    <source>
        <dbReference type="Proteomes" id="UP001586593"/>
    </source>
</evidence>
<accession>A0ABR3XIY5</accession>
<evidence type="ECO:0000313" key="3">
    <source>
        <dbReference type="EMBL" id="KAL1875920.1"/>
    </source>
</evidence>
<feature type="region of interest" description="Disordered" evidence="1">
    <location>
        <begin position="29"/>
        <end position="73"/>
    </location>
</feature>
<gene>
    <name evidence="3" type="ORF">VTK73DRAFT_9775</name>
</gene>
<dbReference type="Gene3D" id="3.30.870.10">
    <property type="entry name" value="Endonuclease Chain A"/>
    <property type="match status" value="2"/>
</dbReference>
<comment type="caution">
    <text evidence="3">The sequence shown here is derived from an EMBL/GenBank/DDBJ whole genome shotgun (WGS) entry which is preliminary data.</text>
</comment>
<evidence type="ECO:0000256" key="1">
    <source>
        <dbReference type="SAM" id="MobiDB-lite"/>
    </source>
</evidence>
<feature type="region of interest" description="Disordered" evidence="1">
    <location>
        <begin position="127"/>
        <end position="154"/>
    </location>
</feature>
<dbReference type="PANTHER" id="PTHR12415:SF4">
    <property type="entry name" value="TYROSYL-DNA PHOSPHODIESTERASE DOMAIN-CONTAINING PROTEIN"/>
    <property type="match status" value="1"/>
</dbReference>
<dbReference type="InterPro" id="IPR010347">
    <property type="entry name" value="Tdp1"/>
</dbReference>
<keyword evidence="4" id="KW-1185">Reference proteome</keyword>
<dbReference type="Proteomes" id="UP001586593">
    <property type="component" value="Unassembled WGS sequence"/>
</dbReference>
<dbReference type="Pfam" id="PF06087">
    <property type="entry name" value="Tyr-DNA_phospho"/>
    <property type="match status" value="1"/>
</dbReference>
<sequence length="599" mass="66841">MDDDRATSMNGSQDEDEALRIAIAMSLGERPPPKAVAENESPVIDLTQDDQEHGTDAYGTRHAEDPSTKTTQHEDGFAPMLATASVNSFSVLGINRKKMEEERLLRAKKRKAAQDDDLLQERSIQRMKADPPGTDPFTPSITSEHKYSTMPSTSRFPQGIVRKTWARGYPRLGDDITIEEVLQKDQLELAVLSSFQWDEKWLLSKIDLARTKLVLISFAVDEAQKEEMRQNVPRDKVRFCFPPMAGPGSMHSKLQLLKYSAHLRIVVPTGNLVPYDWGETRVLENMVFLIDIPKIEDPANRVSNKLTPFAEELIYFLQAQGMDDKLVQSLKSYDFSETARYGFVHSIAGSHRGEAWRRTGYCGLGRCVSSLFSGIKSDPKIDFVTASLGSVSYDLLEAIYNACKGDDGMKEYKARLTRPKSSGDSSSLEQRRAILKESLRVYFPSHDTVQKSRGGPHSAGTICFRARWWNLPSFPREVLCDSISKRKGILMHSKIIFVRFVDSGALKGFAYLGSANLSESAWGRLVKERGTGKPKMTCRNWECGVLIPGSTINGGSATTDSSSTDAWRVFDDRVPVPMEVPGIPYASAGTGHPWFYQGD</sequence>
<evidence type="ECO:0000259" key="2">
    <source>
        <dbReference type="PROSITE" id="PS50035"/>
    </source>
</evidence>
<dbReference type="CDD" id="cd09122">
    <property type="entry name" value="PLDc_Tdp1_1"/>
    <property type="match status" value="1"/>
</dbReference>
<dbReference type="EMBL" id="JAZHXJ010000085">
    <property type="protein sequence ID" value="KAL1875920.1"/>
    <property type="molecule type" value="Genomic_DNA"/>
</dbReference>
<protein>
    <recommendedName>
        <fullName evidence="2">PLD phosphodiesterase domain-containing protein</fullName>
    </recommendedName>
</protein>
<dbReference type="PROSITE" id="PS50035">
    <property type="entry name" value="PLD"/>
    <property type="match status" value="1"/>
</dbReference>
<reference evidence="3 4" key="1">
    <citation type="journal article" date="2024" name="Commun. Biol.">
        <title>Comparative genomic analysis of thermophilic fungi reveals convergent evolutionary adaptations and gene losses.</title>
        <authorList>
            <person name="Steindorff A.S."/>
            <person name="Aguilar-Pontes M.V."/>
            <person name="Robinson A.J."/>
            <person name="Andreopoulos B."/>
            <person name="LaButti K."/>
            <person name="Kuo A."/>
            <person name="Mondo S."/>
            <person name="Riley R."/>
            <person name="Otillar R."/>
            <person name="Haridas S."/>
            <person name="Lipzen A."/>
            <person name="Grimwood J."/>
            <person name="Schmutz J."/>
            <person name="Clum A."/>
            <person name="Reid I.D."/>
            <person name="Moisan M.C."/>
            <person name="Butler G."/>
            <person name="Nguyen T.T.M."/>
            <person name="Dewar K."/>
            <person name="Conant G."/>
            <person name="Drula E."/>
            <person name="Henrissat B."/>
            <person name="Hansel C."/>
            <person name="Singer S."/>
            <person name="Hutchinson M.I."/>
            <person name="de Vries R.P."/>
            <person name="Natvig D.O."/>
            <person name="Powell A.J."/>
            <person name="Tsang A."/>
            <person name="Grigoriev I.V."/>
        </authorList>
    </citation>
    <scope>NUCLEOTIDE SEQUENCE [LARGE SCALE GENOMIC DNA]</scope>
    <source>
        <strain evidence="3 4">ATCC 24622</strain>
    </source>
</reference>
<organism evidence="3 4">
    <name type="scientific">Phialemonium thermophilum</name>
    <dbReference type="NCBI Taxonomy" id="223376"/>
    <lineage>
        <taxon>Eukaryota</taxon>
        <taxon>Fungi</taxon>
        <taxon>Dikarya</taxon>
        <taxon>Ascomycota</taxon>
        <taxon>Pezizomycotina</taxon>
        <taxon>Sordariomycetes</taxon>
        <taxon>Sordariomycetidae</taxon>
        <taxon>Cephalothecales</taxon>
        <taxon>Cephalothecaceae</taxon>
        <taxon>Phialemonium</taxon>
    </lineage>
</organism>
<feature type="domain" description="PLD phosphodiesterase" evidence="2">
    <location>
        <begin position="487"/>
        <end position="521"/>
    </location>
</feature>